<proteinExistence type="predicted"/>
<protein>
    <submittedName>
        <fullName evidence="1">Uncharacterized protein</fullName>
    </submittedName>
</protein>
<accession>A0ABZ1SH86</accession>
<reference evidence="1" key="1">
    <citation type="submission" date="2022-10" db="EMBL/GenBank/DDBJ databases">
        <title>The complete genomes of actinobacterial strains from the NBC collection.</title>
        <authorList>
            <person name="Joergensen T.S."/>
            <person name="Alvarez Arevalo M."/>
            <person name="Sterndorff E.B."/>
            <person name="Faurdal D."/>
            <person name="Vuksanovic O."/>
            <person name="Mourched A.-S."/>
            <person name="Charusanti P."/>
            <person name="Shaw S."/>
            <person name="Blin K."/>
            <person name="Weber T."/>
        </authorList>
    </citation>
    <scope>NUCLEOTIDE SEQUENCE</scope>
    <source>
        <strain evidence="1">NBC_00254</strain>
    </source>
</reference>
<evidence type="ECO:0000313" key="1">
    <source>
        <dbReference type="EMBL" id="WUP71823.1"/>
    </source>
</evidence>
<organism evidence="1 2">
    <name type="scientific">Microbispora hainanensis</name>
    <dbReference type="NCBI Taxonomy" id="568844"/>
    <lineage>
        <taxon>Bacteria</taxon>
        <taxon>Bacillati</taxon>
        <taxon>Actinomycetota</taxon>
        <taxon>Actinomycetes</taxon>
        <taxon>Streptosporangiales</taxon>
        <taxon>Streptosporangiaceae</taxon>
        <taxon>Microbispora</taxon>
    </lineage>
</organism>
<dbReference type="RefSeq" id="WP_328708242.1">
    <property type="nucleotide sequence ID" value="NZ_CP108085.1"/>
</dbReference>
<dbReference type="EMBL" id="CP108085">
    <property type="protein sequence ID" value="WUP71823.1"/>
    <property type="molecule type" value="Genomic_DNA"/>
</dbReference>
<keyword evidence="2" id="KW-1185">Reference proteome</keyword>
<name>A0ABZ1SH86_9ACTN</name>
<evidence type="ECO:0000313" key="2">
    <source>
        <dbReference type="Proteomes" id="UP001432011"/>
    </source>
</evidence>
<dbReference type="Proteomes" id="UP001432011">
    <property type="component" value="Chromosome"/>
</dbReference>
<sequence length="43" mass="4612">MRNRPPVSQMPHCTGHYPRPAVRLVSAANTGITAQAIKVTGRA</sequence>
<gene>
    <name evidence="1" type="ORF">OG913_20495</name>
</gene>